<dbReference type="Pfam" id="PF00106">
    <property type="entry name" value="adh_short"/>
    <property type="match status" value="1"/>
</dbReference>
<keyword evidence="2 4" id="KW-0560">Oxidoreductase</keyword>
<sequence length="283" mass="28704">MAVVPADTSDTASAPGSSGSLDPAASARPLAAPTGARGLAVVTGASSGIGAATARALAEAGFDVLLGARRADRLAAVAAGIGPAARTRVLDVTDPASVQAFAAGVASCEVVVCNAGGALGLAPVAEADETEEARWRWMWEANVAGVARTVRAFLPALVASGNGRIVVVTSVAGHQVYPGGGGYTAAKHAAAAVAQTLRLELLGRPVRVIEIAPGMVDTEFSLVRFDGDAERAEAVYAGTIPLTADDVAEAVTWAVTRPPHVTIARMDLFPRDQASARDIHRRV</sequence>
<accession>A0A1C3P658</accession>
<dbReference type="PRINTS" id="PR00081">
    <property type="entry name" value="GDHRDH"/>
</dbReference>
<dbReference type="FunFam" id="3.40.50.720:FF:000047">
    <property type="entry name" value="NADP-dependent L-serine/L-allo-threonine dehydrogenase"/>
    <property type="match status" value="1"/>
</dbReference>
<organism evidence="4 5">
    <name type="scientific">Candidatus Protofrankia californiensis</name>
    <dbReference type="NCBI Taxonomy" id="1839754"/>
    <lineage>
        <taxon>Bacteria</taxon>
        <taxon>Bacillati</taxon>
        <taxon>Actinomycetota</taxon>
        <taxon>Actinomycetes</taxon>
        <taxon>Frankiales</taxon>
        <taxon>Frankiaceae</taxon>
        <taxon>Protofrankia</taxon>
    </lineage>
</organism>
<evidence type="ECO:0000313" key="4">
    <source>
        <dbReference type="EMBL" id="SBW25266.1"/>
    </source>
</evidence>
<dbReference type="EMBL" id="FLUV01001879">
    <property type="protein sequence ID" value="SBW25266.1"/>
    <property type="molecule type" value="Genomic_DNA"/>
</dbReference>
<dbReference type="AlphaFoldDB" id="A0A1C3P658"/>
<dbReference type="PANTHER" id="PTHR42901">
    <property type="entry name" value="ALCOHOL DEHYDROGENASE"/>
    <property type="match status" value="1"/>
</dbReference>
<feature type="region of interest" description="Disordered" evidence="3">
    <location>
        <begin position="1"/>
        <end position="28"/>
    </location>
</feature>
<name>A0A1C3P658_9ACTN</name>
<keyword evidence="5" id="KW-1185">Reference proteome</keyword>
<dbReference type="EC" id="1.1.1.276" evidence="4"/>
<dbReference type="InterPro" id="IPR002347">
    <property type="entry name" value="SDR_fam"/>
</dbReference>
<evidence type="ECO:0000256" key="1">
    <source>
        <dbReference type="ARBA" id="ARBA00006484"/>
    </source>
</evidence>
<proteinExistence type="inferred from homology"/>
<dbReference type="InterPro" id="IPR020904">
    <property type="entry name" value="Sc_DH/Rdtase_CS"/>
</dbReference>
<dbReference type="Proteomes" id="UP000199013">
    <property type="component" value="Unassembled WGS sequence"/>
</dbReference>
<dbReference type="PROSITE" id="PS00061">
    <property type="entry name" value="ADH_SHORT"/>
    <property type="match status" value="1"/>
</dbReference>
<dbReference type="PANTHER" id="PTHR42901:SF1">
    <property type="entry name" value="ALCOHOL DEHYDROGENASE"/>
    <property type="match status" value="1"/>
</dbReference>
<reference evidence="5" key="1">
    <citation type="submission" date="2016-02" db="EMBL/GenBank/DDBJ databases">
        <authorList>
            <person name="Wibberg D."/>
        </authorList>
    </citation>
    <scope>NUCLEOTIDE SEQUENCE [LARGE SCALE GENOMIC DNA]</scope>
</reference>
<dbReference type="InterPro" id="IPR036291">
    <property type="entry name" value="NAD(P)-bd_dom_sf"/>
</dbReference>
<comment type="similarity">
    <text evidence="1">Belongs to the short-chain dehydrogenases/reductases (SDR) family.</text>
</comment>
<protein>
    <submittedName>
        <fullName evidence="4">Serine 3-dehydrogenase</fullName>
        <ecNumber evidence="4">1.1.1.276</ecNumber>
    </submittedName>
</protein>
<feature type="compositionally biased region" description="Polar residues" evidence="3">
    <location>
        <begin position="8"/>
        <end position="20"/>
    </location>
</feature>
<dbReference type="Gene3D" id="3.40.50.720">
    <property type="entry name" value="NAD(P)-binding Rossmann-like Domain"/>
    <property type="match status" value="1"/>
</dbReference>
<evidence type="ECO:0000256" key="3">
    <source>
        <dbReference type="SAM" id="MobiDB-lite"/>
    </source>
</evidence>
<evidence type="ECO:0000256" key="2">
    <source>
        <dbReference type="ARBA" id="ARBA00023002"/>
    </source>
</evidence>
<dbReference type="SUPFAM" id="SSF51735">
    <property type="entry name" value="NAD(P)-binding Rossmann-fold domains"/>
    <property type="match status" value="1"/>
</dbReference>
<dbReference type="GO" id="GO:0031132">
    <property type="term" value="F:serine 3-dehydrogenase activity"/>
    <property type="evidence" value="ECO:0007669"/>
    <property type="project" value="UniProtKB-EC"/>
</dbReference>
<gene>
    <name evidence="4" type="ORF">FDG2_4473</name>
</gene>
<evidence type="ECO:0000313" key="5">
    <source>
        <dbReference type="Proteomes" id="UP000199013"/>
    </source>
</evidence>